<dbReference type="NCBIfam" id="TIGR00099">
    <property type="entry name" value="Cof-subfamily"/>
    <property type="match status" value="1"/>
</dbReference>
<dbReference type="Proteomes" id="UP000242642">
    <property type="component" value="Unassembled WGS sequence"/>
</dbReference>
<dbReference type="SFLD" id="SFLDG01140">
    <property type="entry name" value="C2.B:_Phosphomannomutase_and_P"/>
    <property type="match status" value="1"/>
</dbReference>
<dbReference type="SFLD" id="SFLDS00003">
    <property type="entry name" value="Haloacid_Dehalogenase"/>
    <property type="match status" value="1"/>
</dbReference>
<dbReference type="NCBIfam" id="NF007821">
    <property type="entry name" value="PRK10530.1"/>
    <property type="match status" value="1"/>
</dbReference>
<dbReference type="InterPro" id="IPR023214">
    <property type="entry name" value="HAD_sf"/>
</dbReference>
<organism evidence="3 4">
    <name type="scientific">Thorsellia anophelis DSM 18579</name>
    <dbReference type="NCBI Taxonomy" id="1123402"/>
    <lineage>
        <taxon>Bacteria</taxon>
        <taxon>Pseudomonadati</taxon>
        <taxon>Pseudomonadota</taxon>
        <taxon>Gammaproteobacteria</taxon>
        <taxon>Enterobacterales</taxon>
        <taxon>Thorselliaceae</taxon>
        <taxon>Thorsellia</taxon>
    </lineage>
</organism>
<dbReference type="AlphaFoldDB" id="A0A1I0CJF6"/>
<evidence type="ECO:0000256" key="1">
    <source>
        <dbReference type="ARBA" id="ARBA00022723"/>
    </source>
</evidence>
<dbReference type="PROSITE" id="PS01228">
    <property type="entry name" value="COF_1"/>
    <property type="match status" value="1"/>
</dbReference>
<protein>
    <recommendedName>
        <fullName evidence="5">Cof subfamily of IIB subfamily of haloacid dehalogenase superfamily/HAD-superfamily hydrolase, subfamily IIB</fullName>
    </recommendedName>
</protein>
<dbReference type="Pfam" id="PF08282">
    <property type="entry name" value="Hydrolase_3"/>
    <property type="match status" value="1"/>
</dbReference>
<evidence type="ECO:0000256" key="2">
    <source>
        <dbReference type="ARBA" id="ARBA00022801"/>
    </source>
</evidence>
<dbReference type="GO" id="GO:0005829">
    <property type="term" value="C:cytosol"/>
    <property type="evidence" value="ECO:0007669"/>
    <property type="project" value="TreeGrafter"/>
</dbReference>
<evidence type="ECO:0000313" key="3">
    <source>
        <dbReference type="EMBL" id="SET19749.1"/>
    </source>
</evidence>
<dbReference type="EMBL" id="FOHV01000011">
    <property type="protein sequence ID" value="SET19749.1"/>
    <property type="molecule type" value="Genomic_DNA"/>
</dbReference>
<keyword evidence="1" id="KW-0479">Metal-binding</keyword>
<name>A0A1I0CJF6_9GAMM</name>
<evidence type="ECO:0000313" key="4">
    <source>
        <dbReference type="Proteomes" id="UP000242642"/>
    </source>
</evidence>
<dbReference type="Gene3D" id="3.30.1240.10">
    <property type="match status" value="1"/>
</dbReference>
<dbReference type="Gene3D" id="3.40.50.1000">
    <property type="entry name" value="HAD superfamily/HAD-like"/>
    <property type="match status" value="1"/>
</dbReference>
<dbReference type="PANTHER" id="PTHR10000">
    <property type="entry name" value="PHOSPHOSERINE PHOSPHATASE"/>
    <property type="match status" value="1"/>
</dbReference>
<reference evidence="4" key="1">
    <citation type="submission" date="2016-10" db="EMBL/GenBank/DDBJ databases">
        <authorList>
            <person name="Varghese N."/>
            <person name="Submissions S."/>
        </authorList>
    </citation>
    <scope>NUCLEOTIDE SEQUENCE [LARGE SCALE GENOMIC DNA]</scope>
    <source>
        <strain evidence="4">DSM 18579</strain>
    </source>
</reference>
<dbReference type="InterPro" id="IPR036412">
    <property type="entry name" value="HAD-like_sf"/>
</dbReference>
<dbReference type="InterPro" id="IPR006379">
    <property type="entry name" value="HAD-SF_hydro_IIB"/>
</dbReference>
<dbReference type="GO" id="GO:0016791">
    <property type="term" value="F:phosphatase activity"/>
    <property type="evidence" value="ECO:0007669"/>
    <property type="project" value="TreeGrafter"/>
</dbReference>
<accession>A0A1I0CJF6</accession>
<dbReference type="STRING" id="1123402.SAMN02583745_01643"/>
<dbReference type="InterPro" id="IPR000150">
    <property type="entry name" value="Cof"/>
</dbReference>
<dbReference type="PANTHER" id="PTHR10000:SF58">
    <property type="entry name" value="PYRIDOXAL PHOSPHATE PHOSPHATASE YBHA"/>
    <property type="match status" value="1"/>
</dbReference>
<proteinExistence type="predicted"/>
<dbReference type="GO" id="GO:0000287">
    <property type="term" value="F:magnesium ion binding"/>
    <property type="evidence" value="ECO:0007669"/>
    <property type="project" value="TreeGrafter"/>
</dbReference>
<keyword evidence="2" id="KW-0378">Hydrolase</keyword>
<dbReference type="CDD" id="cd07516">
    <property type="entry name" value="HAD_Pase"/>
    <property type="match status" value="1"/>
</dbReference>
<sequence>MPLNVIALDLDGTLLNDNKMIPQASLDAIFDAKAKGIDVIIATGRHHIAITEYYHLLELSTPAVCCNGVYLYDIHNDSVLSRTPVTHNHVEKMVALGNEHGIPFYLYVDKVMLYSDVESHKARISGWDEAHQAHLDRVFKHFPDYLDATNHFNDLWKFSCAWHDIPALKKFADAIEQKAGLQCLWSWDNQVDIAIPGTGKGHRLKEYVESIGKTMDNVISFGDNFNDVSMLEMAGMGVAMGNHAKGVELHADIVIGDNNSDAIAKAIRQYVL</sequence>
<dbReference type="NCBIfam" id="TIGR01484">
    <property type="entry name" value="HAD-SF-IIB"/>
    <property type="match status" value="1"/>
</dbReference>
<dbReference type="SUPFAM" id="SSF56784">
    <property type="entry name" value="HAD-like"/>
    <property type="match status" value="1"/>
</dbReference>
<dbReference type="RefSeq" id="WP_177168620.1">
    <property type="nucleotide sequence ID" value="NZ_FOHV01000011.1"/>
</dbReference>
<gene>
    <name evidence="3" type="ORF">SAMN02583745_01643</name>
</gene>
<evidence type="ECO:0008006" key="5">
    <source>
        <dbReference type="Google" id="ProtNLM"/>
    </source>
</evidence>
<keyword evidence="4" id="KW-1185">Reference proteome</keyword>